<organism evidence="2 3">
    <name type="scientific">Marinicella pacifica</name>
    <dbReference type="NCBI Taxonomy" id="1171543"/>
    <lineage>
        <taxon>Bacteria</taxon>
        <taxon>Pseudomonadati</taxon>
        <taxon>Pseudomonadota</taxon>
        <taxon>Gammaproteobacteria</taxon>
        <taxon>Lysobacterales</taxon>
        <taxon>Marinicellaceae</taxon>
        <taxon>Marinicella</taxon>
    </lineage>
</organism>
<proteinExistence type="predicted"/>
<evidence type="ECO:0000256" key="1">
    <source>
        <dbReference type="SAM" id="Phobius"/>
    </source>
</evidence>
<dbReference type="RefSeq" id="WP_188365609.1">
    <property type="nucleotide sequence ID" value="NZ_BAABJF010000010.1"/>
</dbReference>
<comment type="caution">
    <text evidence="2">The sequence shown here is derived from an EMBL/GenBank/DDBJ whole genome shotgun (WGS) entry which is preliminary data.</text>
</comment>
<reference evidence="2" key="1">
    <citation type="journal article" date="2014" name="Int. J. Syst. Evol. Microbiol.">
        <title>Complete genome sequence of Corynebacterium casei LMG S-19264T (=DSM 44701T), isolated from a smear-ripened cheese.</title>
        <authorList>
            <consortium name="US DOE Joint Genome Institute (JGI-PGF)"/>
            <person name="Walter F."/>
            <person name="Albersmeier A."/>
            <person name="Kalinowski J."/>
            <person name="Ruckert C."/>
        </authorList>
    </citation>
    <scope>NUCLEOTIDE SEQUENCE</scope>
    <source>
        <strain evidence="2">CGMCC 1.12181</strain>
    </source>
</reference>
<name>A0A917CW53_9GAMM</name>
<dbReference type="AlphaFoldDB" id="A0A917CW53"/>
<feature type="transmembrane region" description="Helical" evidence="1">
    <location>
        <begin position="41"/>
        <end position="62"/>
    </location>
</feature>
<dbReference type="EMBL" id="BMEO01000009">
    <property type="protein sequence ID" value="GGF98805.1"/>
    <property type="molecule type" value="Genomic_DNA"/>
</dbReference>
<gene>
    <name evidence="2" type="ORF">GCM10011365_20100</name>
</gene>
<evidence type="ECO:0000313" key="2">
    <source>
        <dbReference type="EMBL" id="GGF98805.1"/>
    </source>
</evidence>
<sequence length="82" mass="9570">MKNNKTQKATKTLRILCAIVLTCLIYAFGDIVFNHERFNRLEIVILLMIDIILMSAFIRPVLTGEYSYILKLMGKPYYPKNK</sequence>
<protein>
    <submittedName>
        <fullName evidence="2">Uncharacterized protein</fullName>
    </submittedName>
</protein>
<keyword evidence="1" id="KW-1133">Transmembrane helix</keyword>
<evidence type="ECO:0000313" key="3">
    <source>
        <dbReference type="Proteomes" id="UP000605253"/>
    </source>
</evidence>
<accession>A0A917CW53</accession>
<feature type="transmembrane region" description="Helical" evidence="1">
    <location>
        <begin position="12"/>
        <end position="29"/>
    </location>
</feature>
<reference evidence="2" key="2">
    <citation type="submission" date="2020-09" db="EMBL/GenBank/DDBJ databases">
        <authorList>
            <person name="Sun Q."/>
            <person name="Zhou Y."/>
        </authorList>
    </citation>
    <scope>NUCLEOTIDE SEQUENCE</scope>
    <source>
        <strain evidence="2">CGMCC 1.12181</strain>
    </source>
</reference>
<keyword evidence="1" id="KW-0472">Membrane</keyword>
<keyword evidence="3" id="KW-1185">Reference proteome</keyword>
<keyword evidence="1" id="KW-0812">Transmembrane</keyword>
<dbReference type="Proteomes" id="UP000605253">
    <property type="component" value="Unassembled WGS sequence"/>
</dbReference>